<dbReference type="GO" id="GO:0016787">
    <property type="term" value="F:hydrolase activity"/>
    <property type="evidence" value="ECO:0007669"/>
    <property type="project" value="UniProtKB-KW"/>
</dbReference>
<evidence type="ECO:0000313" key="4">
    <source>
        <dbReference type="EMBL" id="NNV23560.1"/>
    </source>
</evidence>
<comment type="caution">
    <text evidence="4">The sequence shown here is derived from an EMBL/GenBank/DDBJ whole genome shotgun (WGS) entry which is preliminary data.</text>
</comment>
<keyword evidence="4" id="KW-0378">Hydrolase</keyword>
<dbReference type="GO" id="GO:0009092">
    <property type="term" value="P:homoserine metabolic process"/>
    <property type="evidence" value="ECO:0007669"/>
    <property type="project" value="TreeGrafter"/>
</dbReference>
<dbReference type="InterPro" id="IPR000073">
    <property type="entry name" value="AB_hydrolase_1"/>
</dbReference>
<dbReference type="PANTHER" id="PTHR32268:SF11">
    <property type="entry name" value="HOMOSERINE O-ACETYLTRANSFERASE"/>
    <property type="match status" value="1"/>
</dbReference>
<dbReference type="Pfam" id="PF00561">
    <property type="entry name" value="Abhydrolase_1"/>
    <property type="match status" value="1"/>
</dbReference>
<feature type="domain" description="AB hydrolase-1" evidence="3">
    <location>
        <begin position="73"/>
        <end position="206"/>
    </location>
</feature>
<feature type="active site" evidence="2">
    <location>
        <position position="340"/>
    </location>
</feature>
<dbReference type="Proteomes" id="UP000526233">
    <property type="component" value="Unassembled WGS sequence"/>
</dbReference>
<dbReference type="PIRSF" id="PIRSF000443">
    <property type="entry name" value="Homoser_Ac_trans"/>
    <property type="match status" value="1"/>
</dbReference>
<gene>
    <name evidence="4" type="ORF">EHE22_24560</name>
</gene>
<dbReference type="GO" id="GO:0009086">
    <property type="term" value="P:methionine biosynthetic process"/>
    <property type="evidence" value="ECO:0007669"/>
    <property type="project" value="TreeGrafter"/>
</dbReference>
<sequence length="364" mass="40692">MEERLHMMRYVKRKAVLLTAILLIIFQASNHVMADNYPKPEEHAYTITNFRFHDGSTMDLKTHYLTIGNPDGKPVLILHGTNGSARKMLNKGFAEALFGPGQPLDAQKYFLILPDSIGAGGSQKPSDGLRMKFPHYNYDDMVEAQYRLVKEGLGIDHLRLILGHSMGGMHVWNWGIRYPDFADALVPMASLPAPMAGRNWMMRRMLIDAITKDPAWQSGNYQRQPENLRIASVWYDLATNGGNTRLWQAAPTNAEANTLVDAKLSEAKIVDANDTLYQWSASGDFDPSKDLEKITAYLFAINAADDERNPEELGLLQAAVDRMPHGSYLIIPASSKTRGHATTSNVAELYAEKLSEFMSHVPTK</sequence>
<proteinExistence type="predicted"/>
<organism evidence="4 5">
    <name type="scientific">Brucella pseudogrignonensis</name>
    <dbReference type="NCBI Taxonomy" id="419475"/>
    <lineage>
        <taxon>Bacteria</taxon>
        <taxon>Pseudomonadati</taxon>
        <taxon>Pseudomonadota</taxon>
        <taxon>Alphaproteobacteria</taxon>
        <taxon>Hyphomicrobiales</taxon>
        <taxon>Brucellaceae</taxon>
        <taxon>Brucella/Ochrobactrum group</taxon>
        <taxon>Brucella</taxon>
    </lineage>
</organism>
<dbReference type="SUPFAM" id="SSF53474">
    <property type="entry name" value="alpha/beta-Hydrolases"/>
    <property type="match status" value="1"/>
</dbReference>
<evidence type="ECO:0000256" key="1">
    <source>
        <dbReference type="ARBA" id="ARBA00022679"/>
    </source>
</evidence>
<reference evidence="4 5" key="1">
    <citation type="submission" date="2018-11" db="EMBL/GenBank/DDBJ databases">
        <title>Genome sequencing and analysis.</title>
        <authorList>
            <person name="Huang Y.-T."/>
        </authorList>
    </citation>
    <scope>NUCLEOTIDE SEQUENCE [LARGE SCALE GENOMIC DNA]</scope>
    <source>
        <strain evidence="4 5">SHIN</strain>
    </source>
</reference>
<dbReference type="GO" id="GO:0004414">
    <property type="term" value="F:homoserine O-acetyltransferase activity"/>
    <property type="evidence" value="ECO:0007669"/>
    <property type="project" value="TreeGrafter"/>
</dbReference>
<dbReference type="PANTHER" id="PTHR32268">
    <property type="entry name" value="HOMOSERINE O-ACETYLTRANSFERASE"/>
    <property type="match status" value="1"/>
</dbReference>
<dbReference type="NCBIfam" id="NF005071">
    <property type="entry name" value="PRK06489.1"/>
    <property type="match status" value="1"/>
</dbReference>
<feature type="active site" description="Nucleophile" evidence="2">
    <location>
        <position position="165"/>
    </location>
</feature>
<feature type="active site" evidence="2">
    <location>
        <position position="306"/>
    </location>
</feature>
<dbReference type="Gene3D" id="3.40.50.1820">
    <property type="entry name" value="alpha/beta hydrolase"/>
    <property type="match status" value="1"/>
</dbReference>
<dbReference type="AlphaFoldDB" id="A0A7Y3WYH3"/>
<dbReference type="InterPro" id="IPR029058">
    <property type="entry name" value="AB_hydrolase_fold"/>
</dbReference>
<accession>A0A7Y3WYH3</accession>
<name>A0A7Y3WYH3_9HYPH</name>
<keyword evidence="1" id="KW-0808">Transferase</keyword>
<protein>
    <submittedName>
        <fullName evidence="4">Alpha/beta fold hydrolase</fullName>
    </submittedName>
</protein>
<evidence type="ECO:0000313" key="5">
    <source>
        <dbReference type="Proteomes" id="UP000526233"/>
    </source>
</evidence>
<evidence type="ECO:0000259" key="3">
    <source>
        <dbReference type="Pfam" id="PF00561"/>
    </source>
</evidence>
<dbReference type="EMBL" id="PKQI01000004">
    <property type="protein sequence ID" value="NNV23560.1"/>
    <property type="molecule type" value="Genomic_DNA"/>
</dbReference>
<dbReference type="InterPro" id="IPR008220">
    <property type="entry name" value="HAT_MetX-like"/>
</dbReference>
<evidence type="ECO:0000256" key="2">
    <source>
        <dbReference type="PIRSR" id="PIRSR000443-1"/>
    </source>
</evidence>